<dbReference type="GO" id="GO:0003700">
    <property type="term" value="F:DNA-binding transcription factor activity"/>
    <property type="evidence" value="ECO:0007669"/>
    <property type="project" value="TreeGrafter"/>
</dbReference>
<dbReference type="InterPro" id="IPR036390">
    <property type="entry name" value="WH_DNA-bd_sf"/>
</dbReference>
<dbReference type="RefSeq" id="WP_162358598.1">
    <property type="nucleotide sequence ID" value="NZ_CP048209.1"/>
</dbReference>
<dbReference type="Gene3D" id="1.10.10.10">
    <property type="entry name" value="Winged helix-like DNA-binding domain superfamily/Winged helix DNA-binding domain"/>
    <property type="match status" value="1"/>
</dbReference>
<dbReference type="PANTHER" id="PTHR33221:SF15">
    <property type="entry name" value="HTH-TYPE TRANSCRIPTIONAL REGULATOR YWGB-RELATED"/>
    <property type="match status" value="1"/>
</dbReference>
<dbReference type="InterPro" id="IPR036388">
    <property type="entry name" value="WH-like_DNA-bd_sf"/>
</dbReference>
<gene>
    <name evidence="1" type="ORF">GXP70_20725</name>
</gene>
<reference evidence="1 2" key="1">
    <citation type="submission" date="2020-01" db="EMBL/GenBank/DDBJ databases">
        <title>Paenibacillus sp. nov., isolated from tomato rhizosphere.</title>
        <authorList>
            <person name="Weon H.-Y."/>
            <person name="Lee S.A."/>
        </authorList>
    </citation>
    <scope>NUCLEOTIDE SEQUENCE [LARGE SCALE GENOMIC DNA]</scope>
    <source>
        <strain evidence="1 2">12200R-189</strain>
    </source>
</reference>
<dbReference type="KEGG" id="plyc:GXP70_20725"/>
<protein>
    <submittedName>
        <fullName evidence="1">Rrf2 family transcriptional regulator</fullName>
    </submittedName>
</protein>
<dbReference type="PANTHER" id="PTHR33221">
    <property type="entry name" value="WINGED HELIX-TURN-HELIX TRANSCRIPTIONAL REGULATOR, RRF2 FAMILY"/>
    <property type="match status" value="1"/>
</dbReference>
<evidence type="ECO:0000313" key="2">
    <source>
        <dbReference type="Proteomes" id="UP000476064"/>
    </source>
</evidence>
<dbReference type="Pfam" id="PF02082">
    <property type="entry name" value="Rrf2"/>
    <property type="match status" value="1"/>
</dbReference>
<dbReference type="GO" id="GO:0005829">
    <property type="term" value="C:cytosol"/>
    <property type="evidence" value="ECO:0007669"/>
    <property type="project" value="TreeGrafter"/>
</dbReference>
<keyword evidence="2" id="KW-1185">Reference proteome</keyword>
<dbReference type="SUPFAM" id="SSF46785">
    <property type="entry name" value="Winged helix' DNA-binding domain"/>
    <property type="match status" value="1"/>
</dbReference>
<sequence length="134" mass="14791">MAQLKRFGLGLQALIVLATSEEQRSSAEIAVQVQCEPTALRKIMAQLGDAGIVEVRQGRSGGYELARSPQAITLFEVYTALHEEQPQWDRMLDTTGDHGFGQRVNEAFQTIMSDINTQVTKVLGHYTVADLIKS</sequence>
<evidence type="ECO:0000313" key="1">
    <source>
        <dbReference type="EMBL" id="QHT62164.1"/>
    </source>
</evidence>
<dbReference type="InterPro" id="IPR000944">
    <property type="entry name" value="Tscrpt_reg_Rrf2"/>
</dbReference>
<name>A0A6C0G413_9BACL</name>
<proteinExistence type="predicted"/>
<dbReference type="AlphaFoldDB" id="A0A6C0G413"/>
<dbReference type="PROSITE" id="PS51197">
    <property type="entry name" value="HTH_RRF2_2"/>
    <property type="match status" value="1"/>
</dbReference>
<accession>A0A6C0G413</accession>
<organism evidence="1 2">
    <name type="scientific">Paenibacillus lycopersici</name>
    <dbReference type="NCBI Taxonomy" id="2704462"/>
    <lineage>
        <taxon>Bacteria</taxon>
        <taxon>Bacillati</taxon>
        <taxon>Bacillota</taxon>
        <taxon>Bacilli</taxon>
        <taxon>Bacillales</taxon>
        <taxon>Paenibacillaceae</taxon>
        <taxon>Paenibacillus</taxon>
    </lineage>
</organism>
<dbReference type="NCBIfam" id="TIGR00738">
    <property type="entry name" value="rrf2_super"/>
    <property type="match status" value="1"/>
</dbReference>
<dbReference type="Proteomes" id="UP000476064">
    <property type="component" value="Chromosome"/>
</dbReference>
<dbReference type="EMBL" id="CP048209">
    <property type="protein sequence ID" value="QHT62164.1"/>
    <property type="molecule type" value="Genomic_DNA"/>
</dbReference>